<keyword evidence="2" id="KW-0540">Nuclease</keyword>
<organism evidence="2 3">
    <name type="scientific">Taibaiella soli</name>
    <dbReference type="NCBI Taxonomy" id="1649169"/>
    <lineage>
        <taxon>Bacteria</taxon>
        <taxon>Pseudomonadati</taxon>
        <taxon>Bacteroidota</taxon>
        <taxon>Chitinophagia</taxon>
        <taxon>Chitinophagales</taxon>
        <taxon>Chitinophagaceae</taxon>
        <taxon>Taibaiella</taxon>
    </lineage>
</organism>
<keyword evidence="2" id="KW-0269">Exonuclease</keyword>
<reference evidence="2 3" key="1">
    <citation type="submission" date="2018-06" db="EMBL/GenBank/DDBJ databases">
        <title>Mucibacter soli gen. nov., sp. nov., a new member of the family Chitinophagaceae producing mucin.</title>
        <authorList>
            <person name="Kim M.-K."/>
            <person name="Park S."/>
            <person name="Kim T.-S."/>
            <person name="Joung Y."/>
            <person name="Han J.-H."/>
            <person name="Kim S.B."/>
        </authorList>
    </citation>
    <scope>NUCLEOTIDE SEQUENCE [LARGE SCALE GENOMIC DNA]</scope>
    <source>
        <strain evidence="2 3">R1-15</strain>
    </source>
</reference>
<comment type="caution">
    <text evidence="2">The sequence shown here is derived from an EMBL/GenBank/DDBJ whole genome shotgun (WGS) entry which is preliminary data.</text>
</comment>
<dbReference type="Proteomes" id="UP000248745">
    <property type="component" value="Unassembled WGS sequence"/>
</dbReference>
<dbReference type="PANTHER" id="PTHR30231:SF41">
    <property type="entry name" value="DNA POLYMERASE III SUBUNIT EPSILON"/>
    <property type="match status" value="1"/>
</dbReference>
<dbReference type="SMART" id="SM00479">
    <property type="entry name" value="EXOIII"/>
    <property type="match status" value="1"/>
</dbReference>
<dbReference type="GO" id="GO:0008408">
    <property type="term" value="F:3'-5' exonuclease activity"/>
    <property type="evidence" value="ECO:0007669"/>
    <property type="project" value="TreeGrafter"/>
</dbReference>
<sequence length="261" mass="29969">MAQLALKRPIIFFDLETTGTDNAKDRIVELAFVKLMPDGKRDTFVKRINPGIPIPAAVTAIHGISDEDIKDAPSFKQIAHNLYEWMRNCDMGGYNSSKFDLPLLAEEFLRAGINVDFTERMMIDVQQIFFKMESRSLSAAYNFYCEKQLENAHSAEADINATIEVLEAQLDKYTDLVNDVKSLSTFTAGEQYVDYARRIVMRDGHPVFNFGKHKGRKVEDVFNQEPQYYDWMMQADFALHTKQKISEILNKMKLQKSGMKV</sequence>
<name>A0A2W2B929_9BACT</name>
<dbReference type="Pfam" id="PF20600">
    <property type="entry name" value="ExoX-like_C"/>
    <property type="match status" value="1"/>
</dbReference>
<proteinExistence type="predicted"/>
<keyword evidence="2" id="KW-0378">Hydrolase</keyword>
<dbReference type="OrthoDB" id="9791657at2"/>
<dbReference type="AlphaFoldDB" id="A0A2W2B929"/>
<evidence type="ECO:0000313" key="2">
    <source>
        <dbReference type="EMBL" id="PZF72417.1"/>
    </source>
</evidence>
<dbReference type="CDD" id="cd06127">
    <property type="entry name" value="DEDDh"/>
    <property type="match status" value="1"/>
</dbReference>
<dbReference type="EMBL" id="QKTW01000018">
    <property type="protein sequence ID" value="PZF72417.1"/>
    <property type="molecule type" value="Genomic_DNA"/>
</dbReference>
<dbReference type="RefSeq" id="WP_110999512.1">
    <property type="nucleotide sequence ID" value="NZ_QKTW01000018.1"/>
</dbReference>
<dbReference type="SUPFAM" id="SSF53098">
    <property type="entry name" value="Ribonuclease H-like"/>
    <property type="match status" value="1"/>
</dbReference>
<dbReference type="InterPro" id="IPR046768">
    <property type="entry name" value="ExoX-like_C"/>
</dbReference>
<dbReference type="InterPro" id="IPR036397">
    <property type="entry name" value="RNaseH_sf"/>
</dbReference>
<dbReference type="Gene3D" id="3.30.420.10">
    <property type="entry name" value="Ribonuclease H-like superfamily/Ribonuclease H"/>
    <property type="match status" value="1"/>
</dbReference>
<evidence type="ECO:0000313" key="3">
    <source>
        <dbReference type="Proteomes" id="UP000248745"/>
    </source>
</evidence>
<dbReference type="GO" id="GO:0005829">
    <property type="term" value="C:cytosol"/>
    <property type="evidence" value="ECO:0007669"/>
    <property type="project" value="TreeGrafter"/>
</dbReference>
<dbReference type="GO" id="GO:0003676">
    <property type="term" value="F:nucleic acid binding"/>
    <property type="evidence" value="ECO:0007669"/>
    <property type="project" value="InterPro"/>
</dbReference>
<dbReference type="InterPro" id="IPR012337">
    <property type="entry name" value="RNaseH-like_sf"/>
</dbReference>
<evidence type="ECO:0000259" key="1">
    <source>
        <dbReference type="SMART" id="SM00479"/>
    </source>
</evidence>
<gene>
    <name evidence="2" type="ORF">DN068_13775</name>
</gene>
<feature type="domain" description="Exonuclease" evidence="1">
    <location>
        <begin position="9"/>
        <end position="175"/>
    </location>
</feature>
<dbReference type="Pfam" id="PF00929">
    <property type="entry name" value="RNase_T"/>
    <property type="match status" value="1"/>
</dbReference>
<dbReference type="GO" id="GO:0045004">
    <property type="term" value="P:DNA replication proofreading"/>
    <property type="evidence" value="ECO:0007669"/>
    <property type="project" value="TreeGrafter"/>
</dbReference>
<dbReference type="InterPro" id="IPR013520">
    <property type="entry name" value="Ribonucl_H"/>
</dbReference>
<keyword evidence="3" id="KW-1185">Reference proteome</keyword>
<dbReference type="PANTHER" id="PTHR30231">
    <property type="entry name" value="DNA POLYMERASE III SUBUNIT EPSILON"/>
    <property type="match status" value="1"/>
</dbReference>
<accession>A0A2W2B929</accession>
<protein>
    <submittedName>
        <fullName evidence="2">3'-5' exonuclease</fullName>
    </submittedName>
</protein>